<dbReference type="Gene3D" id="3.40.50.300">
    <property type="entry name" value="P-loop containing nucleotide triphosphate hydrolases"/>
    <property type="match status" value="1"/>
</dbReference>
<gene>
    <name evidence="2" type="ORF">E3C22_02505</name>
</gene>
<dbReference type="InterPro" id="IPR002575">
    <property type="entry name" value="Aminoglycoside_PTrfase"/>
</dbReference>
<comment type="caution">
    <text evidence="2">The sequence shown here is derived from an EMBL/GenBank/DDBJ whole genome shotgun (WGS) entry which is preliminary data.</text>
</comment>
<organism evidence="2 3">
    <name type="scientific">Jiella endophytica</name>
    <dbReference type="NCBI Taxonomy" id="2558362"/>
    <lineage>
        <taxon>Bacteria</taxon>
        <taxon>Pseudomonadati</taxon>
        <taxon>Pseudomonadota</taxon>
        <taxon>Alphaproteobacteria</taxon>
        <taxon>Hyphomicrobiales</taxon>
        <taxon>Aurantimonadaceae</taxon>
        <taxon>Jiella</taxon>
    </lineage>
</organism>
<dbReference type="Pfam" id="PF01636">
    <property type="entry name" value="APH"/>
    <property type="match status" value="1"/>
</dbReference>
<name>A0A4Y8RV87_9HYPH</name>
<proteinExistence type="predicted"/>
<dbReference type="SUPFAM" id="SSF52540">
    <property type="entry name" value="P-loop containing nucleoside triphosphate hydrolases"/>
    <property type="match status" value="1"/>
</dbReference>
<dbReference type="OrthoDB" id="9810277at2"/>
<dbReference type="AlphaFoldDB" id="A0A4Y8RV87"/>
<keyword evidence="3" id="KW-1185">Reference proteome</keyword>
<keyword evidence="2" id="KW-0808">Transferase</keyword>
<accession>A0A4Y8RV87</accession>
<evidence type="ECO:0000313" key="2">
    <source>
        <dbReference type="EMBL" id="TFF27883.1"/>
    </source>
</evidence>
<reference evidence="2 3" key="1">
    <citation type="submission" date="2019-03" db="EMBL/GenBank/DDBJ databases">
        <title>Jiella endophytica sp. nov., a novel endophytic bacterium isolated from root of Ficus microcarpa Linn. f.</title>
        <authorList>
            <person name="Tuo L."/>
        </authorList>
    </citation>
    <scope>NUCLEOTIDE SEQUENCE [LARGE SCALE GENOMIC DNA]</scope>
    <source>
        <strain evidence="2 3">CBS5Q-3</strain>
    </source>
</reference>
<dbReference type="InterPro" id="IPR027417">
    <property type="entry name" value="P-loop_NTPase"/>
</dbReference>
<evidence type="ECO:0000313" key="3">
    <source>
        <dbReference type="Proteomes" id="UP000298179"/>
    </source>
</evidence>
<dbReference type="Pfam" id="PF13671">
    <property type="entry name" value="AAA_33"/>
    <property type="match status" value="1"/>
</dbReference>
<dbReference type="PANTHER" id="PTHR43883:SF1">
    <property type="entry name" value="GLUCONOKINASE"/>
    <property type="match status" value="1"/>
</dbReference>
<sequence length="516" mass="55145">MPDEAVVRFLREQGFKGVDPQAVATVTTHISLLLIGGDTALKLKRPVRLPYADFSTPELRLAACRSEVDLNRRTAPELYRGVHRITREADGAFALDGDGELVDAHVEMHRFDDASLLDRQAEAGTLDIALMGPLGAAIADFHQSLAPVARTGGAARMAGVLDVNEAALATTDVFPADEVSDFNRRFRAALSRLAPLLDQRAEDGKVRRGHGDLHLRNICLIEGRPVLFDCLEFNEELGTTDVFYDLAFLLMDLWHRRLFDHANLVMNRYLDLTGDEAGLPALPFFMAVRAAVRAHVGATAAASGDGASTERAEARRYFDLAGELLEERRSVLVAVGGLSGSGKSTVARAVASGIGPAPGARTISSDRLRKRLFGVAPETRLPATAYRPEVTATVYETLCAASAAVLGLGHAVVADATFERRVDRDRIAAVAQEAKVPFVGLWLDVPAGELLRRVGARTGDPSDATPDVVRRQLAQDHGDIAWMPVPGTGTPEAVAARARAIVGGADAEASGASSDT</sequence>
<feature type="domain" description="Aminoglycoside phosphotransferase" evidence="1">
    <location>
        <begin position="128"/>
        <end position="265"/>
    </location>
</feature>
<evidence type="ECO:0000259" key="1">
    <source>
        <dbReference type="Pfam" id="PF01636"/>
    </source>
</evidence>
<dbReference type="PANTHER" id="PTHR43883">
    <property type="entry name" value="SLR0207 PROTEIN"/>
    <property type="match status" value="1"/>
</dbReference>
<dbReference type="InterPro" id="IPR052732">
    <property type="entry name" value="Cell-binding_unc_protein"/>
</dbReference>
<dbReference type="GO" id="GO:0016740">
    <property type="term" value="F:transferase activity"/>
    <property type="evidence" value="ECO:0007669"/>
    <property type="project" value="UniProtKB-KW"/>
</dbReference>
<dbReference type="EMBL" id="SOZD01000001">
    <property type="protein sequence ID" value="TFF27883.1"/>
    <property type="molecule type" value="Genomic_DNA"/>
</dbReference>
<protein>
    <submittedName>
        <fullName evidence="2">Aminoglycoside phosphotransferase</fullName>
    </submittedName>
</protein>
<dbReference type="InterPro" id="IPR011009">
    <property type="entry name" value="Kinase-like_dom_sf"/>
</dbReference>
<dbReference type="Proteomes" id="UP000298179">
    <property type="component" value="Unassembled WGS sequence"/>
</dbReference>
<dbReference type="Gene3D" id="3.90.1200.10">
    <property type="match status" value="1"/>
</dbReference>
<dbReference type="SUPFAM" id="SSF56112">
    <property type="entry name" value="Protein kinase-like (PK-like)"/>
    <property type="match status" value="1"/>
</dbReference>